<accession>A7S446</accession>
<evidence type="ECO:0000256" key="9">
    <source>
        <dbReference type="SAM" id="MobiDB-lite"/>
    </source>
</evidence>
<feature type="region of interest" description="Disordered" evidence="9">
    <location>
        <begin position="43"/>
        <end position="63"/>
    </location>
</feature>
<dbReference type="InterPro" id="IPR019080">
    <property type="entry name" value="YqaJ_viral_recombinase"/>
</dbReference>
<dbReference type="Gene3D" id="3.90.320.10">
    <property type="match status" value="1"/>
</dbReference>
<dbReference type="Pfam" id="PF02902">
    <property type="entry name" value="Peptidase_C48"/>
    <property type="match status" value="1"/>
</dbReference>
<dbReference type="GO" id="GO:0043139">
    <property type="term" value="F:5'-3' DNA helicase activity"/>
    <property type="evidence" value="ECO:0007669"/>
    <property type="project" value="UniProtKB-EC"/>
</dbReference>
<reference evidence="11 12" key="1">
    <citation type="journal article" date="2007" name="Science">
        <title>Sea anemone genome reveals ancestral eumetazoan gene repertoire and genomic organization.</title>
        <authorList>
            <person name="Putnam N.H."/>
            <person name="Srivastava M."/>
            <person name="Hellsten U."/>
            <person name="Dirks B."/>
            <person name="Chapman J."/>
            <person name="Salamov A."/>
            <person name="Terry A."/>
            <person name="Shapiro H."/>
            <person name="Lindquist E."/>
            <person name="Kapitonov V.V."/>
            <person name="Jurka J."/>
            <person name="Genikhovich G."/>
            <person name="Grigoriev I.V."/>
            <person name="Lucas S.M."/>
            <person name="Steele R.E."/>
            <person name="Finnerty J.R."/>
            <person name="Technau U."/>
            <person name="Martindale M.Q."/>
            <person name="Rokhsar D.S."/>
        </authorList>
    </citation>
    <scope>NUCLEOTIDE SEQUENCE [LARGE SCALE GENOMIC DNA]</scope>
    <source>
        <strain evidence="12">CH2 X CH6</strain>
    </source>
</reference>
<keyword evidence="8" id="KW-0547">Nucleotide-binding</keyword>
<evidence type="ECO:0000313" key="12">
    <source>
        <dbReference type="Proteomes" id="UP000001593"/>
    </source>
</evidence>
<dbReference type="SMART" id="SM00249">
    <property type="entry name" value="PHD"/>
    <property type="match status" value="2"/>
</dbReference>
<dbReference type="EC" id="5.6.2.3" evidence="8"/>
<evidence type="ECO:0000256" key="2">
    <source>
        <dbReference type="ARBA" id="ARBA00022670"/>
    </source>
</evidence>
<evidence type="ECO:0000256" key="3">
    <source>
        <dbReference type="ARBA" id="ARBA00022723"/>
    </source>
</evidence>
<keyword evidence="4 7" id="KW-0863">Zinc-finger</keyword>
<evidence type="ECO:0000259" key="10">
    <source>
        <dbReference type="PROSITE" id="PS50016"/>
    </source>
</evidence>
<feature type="domain" description="PHD-type" evidence="10">
    <location>
        <begin position="988"/>
        <end position="1043"/>
    </location>
</feature>
<dbReference type="GO" id="GO:0006508">
    <property type="term" value="P:proteolysis"/>
    <property type="evidence" value="ECO:0007669"/>
    <property type="project" value="UniProtKB-KW"/>
</dbReference>
<dbReference type="CDD" id="cd15489">
    <property type="entry name" value="PHD_SF"/>
    <property type="match status" value="1"/>
</dbReference>
<keyword evidence="8" id="KW-0234">DNA repair</keyword>
<evidence type="ECO:0000256" key="7">
    <source>
        <dbReference type="PROSITE-ProRule" id="PRU00146"/>
    </source>
</evidence>
<dbReference type="InterPro" id="IPR019787">
    <property type="entry name" value="Znf_PHD-finger"/>
</dbReference>
<dbReference type="CDD" id="cd22343">
    <property type="entry name" value="PDDEXK_lambda_exonuclease-like"/>
    <property type="match status" value="1"/>
</dbReference>
<keyword evidence="8" id="KW-0067">ATP-binding</keyword>
<comment type="similarity">
    <text evidence="1">Belongs to the peptidase C48 family.</text>
</comment>
<dbReference type="PROSITE" id="PS50016">
    <property type="entry name" value="ZF_PHD_2"/>
    <property type="match status" value="1"/>
</dbReference>
<proteinExistence type="inferred from homology"/>
<keyword evidence="8" id="KW-0227">DNA damage</keyword>
<dbReference type="Gene3D" id="3.40.50.300">
    <property type="entry name" value="P-loop containing nucleotide triphosphate hydrolases"/>
    <property type="match status" value="1"/>
</dbReference>
<dbReference type="InterPro" id="IPR027417">
    <property type="entry name" value="P-loop_NTPase"/>
</dbReference>
<sequence length="1254" mass="142195">MAAAEYNPAYADVTIDVERIENLPLDGDLVDIRTVEFAGKDEDGEPKKELWLPPVGTAEPVSEDSDPLVRMLLDVDAKQEAMLEDHLNLASRVGLHTCSDYFLCKPCHAEPGMQPGERICRMEFGSEYHRGKQRRENPDIVTDRNWADLLEVARDHPRVVRYSRYNLQSWRANCELCAIFSPPDNPSTDDIIATYVPMHAKKMSQQEQLKTASKTVNAVDSADKVSDHVMSVCSWYKFACKNGKVPVVSGGSAHATRQLQEYFCRTMMLLHWANWFSLDELKFADDTWKYAFPKFVTTDPCPMLVKALVVKPSRQAEGRLDKQIEEDEKLENGILMLPDVSPQTLDEEQRSMVSLILLTLKRYFDKADDYVPLRVVGSATGGTDKYYIIKCIQRQVFGKHNAVQVVMPTGNAAFLVQGTTAHSFLSIPTGGRSCNELTVPAGNVLRKLQDKCKNLAVLIGDERSMVGRTMLGWMEQHMRPKTGSKMLATSRGRRFTLVPCFGHQLLHKYAVQSISKFVCLQSNEVWTRLNGKLACTQVKCTWILPTYVKEISYAPVKNINFSSSKKLKQNLDKAVDDVITTLPNQDKCFTSTKPEASSKFLSPSEDEKNSFYKALNLCKKKPVVLSLVKPYADSFILKSRNILTIPDLFEEKNLTLEYHQLIKICSQTNISISETDINEIEKDTRSQSKGRAFFRHRAGRIGASVSKQASHTNSAQPSQTLVKSICYPDIFQFHSAATDHGCKHEQDAINAFREKMKISHLNYQTIECGMFVHQDFPWLHGTPDFLSVCDCCGEGCGEVKFPFCLDGADFENYATKPNSCLEKVDGEMFLKRQHSYYQVQQQLFATKKGFCDFIVCGFTDTAATFIHERIMPDECHWNHVLPKLSQFWRYCILPEILGRWYTRRSHLLKAVEGCKSLCFCRVETEELTMKCHNEECPISLYHPSCLKISEFPVNWLCPHCQRLPEFKRKSGKVSKKKDHVMHEALKFTTICICKTKANVDDKIIKCQSKECKSRQFFHLSCLGYKRRPNNSKTSWMCNYCRANGTTDQATTPKEDQLLCDIDLDIDITKVAEKKSEKFAPLGTLNDEHYNEIMSPDGWLDCDIIHEIQVKLRNANPNVEGFQRPTLGPSRNFDVVSGEFVQILRTGNSHWVCASSVGCEPGMVNIYDSLYNNVIADEIESQIICLMGPNVYPGLQVVPVQQQQNGSDCGVFAAAFATSILHYIPPETVQFDLSKMRKHLFECLKAGIMEPFPVI</sequence>
<dbReference type="GO" id="GO:0006281">
    <property type="term" value="P:DNA repair"/>
    <property type="evidence" value="ECO:0007669"/>
    <property type="project" value="UniProtKB-KW"/>
</dbReference>
<keyword evidence="12" id="KW-1185">Reference proteome</keyword>
<comment type="cofactor">
    <cofactor evidence="8">
        <name>Mg(2+)</name>
        <dbReference type="ChEBI" id="CHEBI:18420"/>
    </cofactor>
</comment>
<dbReference type="Gene3D" id="3.30.40.10">
    <property type="entry name" value="Zinc/RING finger domain, C3HC4 (zinc finger)"/>
    <property type="match status" value="2"/>
</dbReference>
<dbReference type="SUPFAM" id="SSF57903">
    <property type="entry name" value="FYVE/PHD zinc finger"/>
    <property type="match status" value="2"/>
</dbReference>
<dbReference type="eggNOG" id="ENOG502S0S7">
    <property type="taxonomic scope" value="Eukaryota"/>
</dbReference>
<dbReference type="GO" id="GO:0005524">
    <property type="term" value="F:ATP binding"/>
    <property type="evidence" value="ECO:0007669"/>
    <property type="project" value="UniProtKB-KW"/>
</dbReference>
<dbReference type="InterPro" id="IPR003653">
    <property type="entry name" value="Peptidase_C48_C"/>
</dbReference>
<name>A7S446_NEMVE</name>
<protein>
    <recommendedName>
        <fullName evidence="8">ATP-dependent DNA helicase</fullName>
        <ecNumber evidence="8">5.6.2.3</ecNumber>
    </recommendedName>
</protein>
<dbReference type="EMBL" id="DS469576">
    <property type="protein sequence ID" value="EDO41537.1"/>
    <property type="molecule type" value="Genomic_DNA"/>
</dbReference>
<keyword evidence="8" id="KW-0233">DNA recombination</keyword>
<keyword evidence="3" id="KW-0479">Metal-binding</keyword>
<dbReference type="Gene3D" id="3.40.395.10">
    <property type="entry name" value="Adenoviral Proteinase, Chain A"/>
    <property type="match status" value="1"/>
</dbReference>
<dbReference type="PANTHER" id="PTHR47526:SF3">
    <property type="entry name" value="PHD-TYPE DOMAIN-CONTAINING PROTEIN"/>
    <property type="match status" value="1"/>
</dbReference>
<dbReference type="HOGENOM" id="CLU_265496_0_0_1"/>
<evidence type="ECO:0000256" key="4">
    <source>
        <dbReference type="ARBA" id="ARBA00022771"/>
    </source>
</evidence>
<dbReference type="Pfam" id="PF09588">
    <property type="entry name" value="YqaJ"/>
    <property type="match status" value="1"/>
</dbReference>
<dbReference type="InterPro" id="IPR038765">
    <property type="entry name" value="Papain-like_cys_pep_sf"/>
</dbReference>
<dbReference type="Proteomes" id="UP000001593">
    <property type="component" value="Unassembled WGS sequence"/>
</dbReference>
<dbReference type="Pfam" id="PF05970">
    <property type="entry name" value="PIF1"/>
    <property type="match status" value="1"/>
</dbReference>
<dbReference type="InterPro" id="IPR001965">
    <property type="entry name" value="Znf_PHD"/>
</dbReference>
<keyword evidence="6" id="KW-0862">Zinc</keyword>
<evidence type="ECO:0000256" key="1">
    <source>
        <dbReference type="ARBA" id="ARBA00005234"/>
    </source>
</evidence>
<evidence type="ECO:0000313" key="11">
    <source>
        <dbReference type="EMBL" id="EDO41537.1"/>
    </source>
</evidence>
<dbReference type="GO" id="GO:0006310">
    <property type="term" value="P:DNA recombination"/>
    <property type="evidence" value="ECO:0007669"/>
    <property type="project" value="UniProtKB-KW"/>
</dbReference>
<comment type="similarity">
    <text evidence="8">Belongs to the helicase family.</text>
</comment>
<gene>
    <name evidence="11" type="ORF">NEMVEDRAFT_v1g206508</name>
</gene>
<organism evidence="11 12">
    <name type="scientific">Nematostella vectensis</name>
    <name type="common">Starlet sea anemone</name>
    <dbReference type="NCBI Taxonomy" id="45351"/>
    <lineage>
        <taxon>Eukaryota</taxon>
        <taxon>Metazoa</taxon>
        <taxon>Cnidaria</taxon>
        <taxon>Anthozoa</taxon>
        <taxon>Hexacorallia</taxon>
        <taxon>Actiniaria</taxon>
        <taxon>Edwardsiidae</taxon>
        <taxon>Nematostella</taxon>
    </lineage>
</organism>
<evidence type="ECO:0000256" key="5">
    <source>
        <dbReference type="ARBA" id="ARBA00022801"/>
    </source>
</evidence>
<dbReference type="PANTHER" id="PTHR47526">
    <property type="entry name" value="ATP-DEPENDENT DNA HELICASE"/>
    <property type="match status" value="1"/>
</dbReference>
<keyword evidence="8" id="KW-0347">Helicase</keyword>
<evidence type="ECO:0000256" key="8">
    <source>
        <dbReference type="RuleBase" id="RU363044"/>
    </source>
</evidence>
<dbReference type="GO" id="GO:0008234">
    <property type="term" value="F:cysteine-type peptidase activity"/>
    <property type="evidence" value="ECO:0007669"/>
    <property type="project" value="InterPro"/>
</dbReference>
<dbReference type="GO" id="GO:0016887">
    <property type="term" value="F:ATP hydrolysis activity"/>
    <property type="evidence" value="ECO:0007669"/>
    <property type="project" value="RHEA"/>
</dbReference>
<dbReference type="InterPro" id="IPR011335">
    <property type="entry name" value="Restrct_endonuc-II-like"/>
</dbReference>
<dbReference type="InterPro" id="IPR013083">
    <property type="entry name" value="Znf_RING/FYVE/PHD"/>
</dbReference>
<evidence type="ECO:0000256" key="6">
    <source>
        <dbReference type="ARBA" id="ARBA00022833"/>
    </source>
</evidence>
<keyword evidence="2" id="KW-0645">Protease</keyword>
<dbReference type="SUPFAM" id="SSF52980">
    <property type="entry name" value="Restriction endonuclease-like"/>
    <property type="match status" value="1"/>
</dbReference>
<dbReference type="InterPro" id="IPR010285">
    <property type="entry name" value="DNA_helicase_pif1-like_DEAD"/>
</dbReference>
<dbReference type="InParanoid" id="A7S446"/>
<dbReference type="GO" id="GO:0008270">
    <property type="term" value="F:zinc ion binding"/>
    <property type="evidence" value="ECO:0007669"/>
    <property type="project" value="UniProtKB-KW"/>
</dbReference>
<dbReference type="SUPFAM" id="SSF54001">
    <property type="entry name" value="Cysteine proteinases"/>
    <property type="match status" value="1"/>
</dbReference>
<dbReference type="GO" id="GO:0000723">
    <property type="term" value="P:telomere maintenance"/>
    <property type="evidence" value="ECO:0007669"/>
    <property type="project" value="InterPro"/>
</dbReference>
<dbReference type="STRING" id="45351.A7S446"/>
<dbReference type="AlphaFoldDB" id="A7S446"/>
<dbReference type="InterPro" id="IPR011604">
    <property type="entry name" value="PDDEXK-like_dom_sf"/>
</dbReference>
<comment type="catalytic activity">
    <reaction evidence="8">
        <text>ATP + H2O = ADP + phosphate + H(+)</text>
        <dbReference type="Rhea" id="RHEA:13065"/>
        <dbReference type="ChEBI" id="CHEBI:15377"/>
        <dbReference type="ChEBI" id="CHEBI:15378"/>
        <dbReference type="ChEBI" id="CHEBI:30616"/>
        <dbReference type="ChEBI" id="CHEBI:43474"/>
        <dbReference type="ChEBI" id="CHEBI:456216"/>
        <dbReference type="EC" id="5.6.2.3"/>
    </reaction>
</comment>
<keyword evidence="5 8" id="KW-0378">Hydrolase</keyword>
<dbReference type="InterPro" id="IPR011011">
    <property type="entry name" value="Znf_FYVE_PHD"/>
</dbReference>